<evidence type="ECO:0000313" key="2">
    <source>
        <dbReference type="Proteomes" id="UP000091857"/>
    </source>
</evidence>
<evidence type="ECO:0000313" key="1">
    <source>
        <dbReference type="EMBL" id="KAG8635671.1"/>
    </source>
</evidence>
<accession>A0ACB7G6L9</accession>
<reference evidence="2" key="1">
    <citation type="journal article" date="2016" name="Nat. Biotechnol.">
        <title>Sequencing wild and cultivated cassava and related species reveals extensive interspecific hybridization and genetic diversity.</title>
        <authorList>
            <person name="Bredeson J.V."/>
            <person name="Lyons J.B."/>
            <person name="Prochnik S.E."/>
            <person name="Wu G.A."/>
            <person name="Ha C.M."/>
            <person name="Edsinger-Gonzales E."/>
            <person name="Grimwood J."/>
            <person name="Schmutz J."/>
            <person name="Rabbi I.Y."/>
            <person name="Egesi C."/>
            <person name="Nauluvula P."/>
            <person name="Lebot V."/>
            <person name="Ndunguru J."/>
            <person name="Mkamilo G."/>
            <person name="Bart R.S."/>
            <person name="Setter T.L."/>
            <person name="Gleadow R.M."/>
            <person name="Kulakow P."/>
            <person name="Ferguson M.E."/>
            <person name="Rounsley S."/>
            <person name="Rokhsar D.S."/>
        </authorList>
    </citation>
    <scope>NUCLEOTIDE SEQUENCE [LARGE SCALE GENOMIC DNA]</scope>
    <source>
        <strain evidence="2">cv. AM560-2</strain>
    </source>
</reference>
<proteinExistence type="predicted"/>
<keyword evidence="2" id="KW-1185">Reference proteome</keyword>
<gene>
    <name evidence="1" type="ORF">MANES_16G057752v8</name>
</gene>
<protein>
    <submittedName>
        <fullName evidence="1">Uncharacterized protein</fullName>
    </submittedName>
</protein>
<name>A0ACB7G6L9_MANES</name>
<dbReference type="Proteomes" id="UP000091857">
    <property type="component" value="Chromosome 16"/>
</dbReference>
<comment type="caution">
    <text evidence="1">The sequence shown here is derived from an EMBL/GenBank/DDBJ whole genome shotgun (WGS) entry which is preliminary data.</text>
</comment>
<dbReference type="EMBL" id="CM004402">
    <property type="protein sequence ID" value="KAG8635671.1"/>
    <property type="molecule type" value="Genomic_DNA"/>
</dbReference>
<sequence length="195" mass="22069">MIALATATYGVATSIMPRGRTAHSQFNIPLSPTKSSMCGISKQSGQAKLLRTEKLITWVEAPMAKRLTIEIVDRCLRDIMDTSQPFEGKVMVFGGDFIQVLPVVPKVLRQENVSASLVKSYLWSKMKVLKLTTNIRTRTDPYFGEFILKVGNGEELEIKTSNIRIPKEMIMKYENENNCEEVLIDAIYLSLEEKY</sequence>
<organism evidence="1 2">
    <name type="scientific">Manihot esculenta</name>
    <name type="common">Cassava</name>
    <name type="synonym">Jatropha manihot</name>
    <dbReference type="NCBI Taxonomy" id="3983"/>
    <lineage>
        <taxon>Eukaryota</taxon>
        <taxon>Viridiplantae</taxon>
        <taxon>Streptophyta</taxon>
        <taxon>Embryophyta</taxon>
        <taxon>Tracheophyta</taxon>
        <taxon>Spermatophyta</taxon>
        <taxon>Magnoliopsida</taxon>
        <taxon>eudicotyledons</taxon>
        <taxon>Gunneridae</taxon>
        <taxon>Pentapetalae</taxon>
        <taxon>rosids</taxon>
        <taxon>fabids</taxon>
        <taxon>Malpighiales</taxon>
        <taxon>Euphorbiaceae</taxon>
        <taxon>Crotonoideae</taxon>
        <taxon>Manihoteae</taxon>
        <taxon>Manihot</taxon>
    </lineage>
</organism>